<sequence length="173" mass="19161">MEVVSRWTGIHVASLDQEEKEKPIRLADRLHEQVVGQNEAVNLVAQTVLRSRAGLHKRGKPIGSFLFLGSTGVGNTELAKALAKQLFDSQNMLVHFDMSKYVSTGSVLRLIGAPPSFHGYEDGGQLTEKILRHPYSVIFFDEVEKAHPTVFSVFLQLLDDGLLTDGKGRTVDF</sequence>
<reference evidence="4" key="1">
    <citation type="journal article" date="2018" name="DNA Res.">
        <title>Multiple hybrid de novo genome assembly of finger millet, an orphan allotetraploid crop.</title>
        <authorList>
            <person name="Hatakeyama M."/>
            <person name="Aluri S."/>
            <person name="Balachadran M.T."/>
            <person name="Sivarajan S.R."/>
            <person name="Patrignani A."/>
            <person name="Gruter S."/>
            <person name="Poveda L."/>
            <person name="Shimizu-Inatsugi R."/>
            <person name="Baeten J."/>
            <person name="Francoijs K.J."/>
            <person name="Nataraja K.N."/>
            <person name="Reddy Y.A.N."/>
            <person name="Phadnis S."/>
            <person name="Ravikumar R.L."/>
            <person name="Schlapbach R."/>
            <person name="Sreeman S.M."/>
            <person name="Shimizu K.K."/>
        </authorList>
    </citation>
    <scope>NUCLEOTIDE SEQUENCE</scope>
</reference>
<dbReference type="GO" id="GO:0016887">
    <property type="term" value="F:ATP hydrolysis activity"/>
    <property type="evidence" value="ECO:0007669"/>
    <property type="project" value="InterPro"/>
</dbReference>
<name>A0AAV5BFG2_ELECO</name>
<dbReference type="InterPro" id="IPR003959">
    <property type="entry name" value="ATPase_AAA_core"/>
</dbReference>
<keyword evidence="1" id="KW-0547">Nucleotide-binding</keyword>
<keyword evidence="2" id="KW-0067">ATP-binding</keyword>
<dbReference type="Proteomes" id="UP001054889">
    <property type="component" value="Unassembled WGS sequence"/>
</dbReference>
<dbReference type="GO" id="GO:0005524">
    <property type="term" value="F:ATP binding"/>
    <property type="evidence" value="ECO:0007669"/>
    <property type="project" value="UniProtKB-KW"/>
</dbReference>
<dbReference type="EMBL" id="BQKI01000001">
    <property type="protein sequence ID" value="GJM85184.1"/>
    <property type="molecule type" value="Genomic_DNA"/>
</dbReference>
<comment type="caution">
    <text evidence="4">The sequence shown here is derived from an EMBL/GenBank/DDBJ whole genome shotgun (WGS) entry which is preliminary data.</text>
</comment>
<accession>A0AAV5BFG2</accession>
<evidence type="ECO:0000313" key="4">
    <source>
        <dbReference type="EMBL" id="GJM85184.1"/>
    </source>
</evidence>
<dbReference type="Pfam" id="PF07724">
    <property type="entry name" value="AAA_2"/>
    <property type="match status" value="1"/>
</dbReference>
<evidence type="ECO:0000259" key="3">
    <source>
        <dbReference type="Pfam" id="PF07724"/>
    </source>
</evidence>
<dbReference type="SUPFAM" id="SSF52540">
    <property type="entry name" value="P-loop containing nucleoside triphosphate hydrolases"/>
    <property type="match status" value="1"/>
</dbReference>
<dbReference type="PRINTS" id="PR00300">
    <property type="entry name" value="CLPPROTEASEA"/>
</dbReference>
<reference evidence="4" key="2">
    <citation type="submission" date="2021-12" db="EMBL/GenBank/DDBJ databases">
        <title>Resequencing data analysis of finger millet.</title>
        <authorList>
            <person name="Hatakeyama M."/>
            <person name="Aluri S."/>
            <person name="Balachadran M.T."/>
            <person name="Sivarajan S.R."/>
            <person name="Poveda L."/>
            <person name="Shimizu-Inatsugi R."/>
            <person name="Schlapbach R."/>
            <person name="Sreeman S.M."/>
            <person name="Shimizu K.K."/>
        </authorList>
    </citation>
    <scope>NUCLEOTIDE SEQUENCE</scope>
</reference>
<evidence type="ECO:0000313" key="6">
    <source>
        <dbReference type="Proteomes" id="UP001054889"/>
    </source>
</evidence>
<dbReference type="Gene3D" id="3.40.50.300">
    <property type="entry name" value="P-loop containing nucleotide triphosphate hydrolases"/>
    <property type="match status" value="1"/>
</dbReference>
<feature type="domain" description="ATPase AAA-type core" evidence="3">
    <location>
        <begin position="60"/>
        <end position="173"/>
    </location>
</feature>
<evidence type="ECO:0000256" key="2">
    <source>
        <dbReference type="ARBA" id="ARBA00022840"/>
    </source>
</evidence>
<protein>
    <recommendedName>
        <fullName evidence="3">ATPase AAA-type core domain-containing protein</fullName>
    </recommendedName>
</protein>
<dbReference type="GO" id="GO:0005737">
    <property type="term" value="C:cytoplasm"/>
    <property type="evidence" value="ECO:0007669"/>
    <property type="project" value="TreeGrafter"/>
</dbReference>
<evidence type="ECO:0000256" key="1">
    <source>
        <dbReference type="ARBA" id="ARBA00022741"/>
    </source>
</evidence>
<keyword evidence="6" id="KW-1185">Reference proteome</keyword>
<gene>
    <name evidence="4" type="primary">ga00925</name>
    <name evidence="5" type="synonym">ga01612</name>
    <name evidence="4" type="ORF">PR202_ga00925</name>
    <name evidence="5" type="ORF">PR202_ga01612</name>
</gene>
<dbReference type="PANTHER" id="PTHR11638">
    <property type="entry name" value="ATP-DEPENDENT CLP PROTEASE"/>
    <property type="match status" value="1"/>
</dbReference>
<evidence type="ECO:0000313" key="5">
    <source>
        <dbReference type="EMBL" id="GJM85812.1"/>
    </source>
</evidence>
<dbReference type="GO" id="GO:0034605">
    <property type="term" value="P:cellular response to heat"/>
    <property type="evidence" value="ECO:0007669"/>
    <property type="project" value="TreeGrafter"/>
</dbReference>
<dbReference type="EMBL" id="BQKI01000001">
    <property type="protein sequence ID" value="GJM85812.1"/>
    <property type="molecule type" value="Genomic_DNA"/>
</dbReference>
<dbReference type="InterPro" id="IPR027417">
    <property type="entry name" value="P-loop_NTPase"/>
</dbReference>
<dbReference type="AlphaFoldDB" id="A0AAV5BFG2"/>
<dbReference type="InterPro" id="IPR001270">
    <property type="entry name" value="ClpA/B"/>
</dbReference>
<dbReference type="CDD" id="cd19499">
    <property type="entry name" value="RecA-like_ClpB_Hsp104-like"/>
    <property type="match status" value="1"/>
</dbReference>
<organism evidence="4 6">
    <name type="scientific">Eleusine coracana subsp. coracana</name>
    <dbReference type="NCBI Taxonomy" id="191504"/>
    <lineage>
        <taxon>Eukaryota</taxon>
        <taxon>Viridiplantae</taxon>
        <taxon>Streptophyta</taxon>
        <taxon>Embryophyta</taxon>
        <taxon>Tracheophyta</taxon>
        <taxon>Spermatophyta</taxon>
        <taxon>Magnoliopsida</taxon>
        <taxon>Liliopsida</taxon>
        <taxon>Poales</taxon>
        <taxon>Poaceae</taxon>
        <taxon>PACMAD clade</taxon>
        <taxon>Chloridoideae</taxon>
        <taxon>Cynodonteae</taxon>
        <taxon>Eleusininae</taxon>
        <taxon>Eleusine</taxon>
    </lineage>
</organism>
<dbReference type="PANTHER" id="PTHR11638:SF174">
    <property type="entry name" value="AAA+ ATPASE DOMAIN-CONTAINING PROTEIN"/>
    <property type="match status" value="1"/>
</dbReference>
<dbReference type="InterPro" id="IPR050130">
    <property type="entry name" value="ClpA_ClpB"/>
</dbReference>
<proteinExistence type="predicted"/>